<accession>A0ABT1V8S2</accession>
<dbReference type="Pfam" id="PF21597">
    <property type="entry name" value="TetR_C_43"/>
    <property type="match status" value="1"/>
</dbReference>
<proteinExistence type="predicted"/>
<comment type="caution">
    <text evidence="2">The sequence shown here is derived from an EMBL/GenBank/DDBJ whole genome shotgun (WGS) entry which is preliminary data.</text>
</comment>
<keyword evidence="3" id="KW-1185">Reference proteome</keyword>
<dbReference type="Proteomes" id="UP001204746">
    <property type="component" value="Unassembled WGS sequence"/>
</dbReference>
<name>A0ABT1V8S2_9ACTN</name>
<dbReference type="SUPFAM" id="SSF48498">
    <property type="entry name" value="Tetracyclin repressor-like, C-terminal domain"/>
    <property type="match status" value="1"/>
</dbReference>
<dbReference type="InterPro" id="IPR036271">
    <property type="entry name" value="Tet_transcr_reg_TetR-rel_C_sf"/>
</dbReference>
<reference evidence="2 3" key="1">
    <citation type="submission" date="2022-07" db="EMBL/GenBank/DDBJ databases">
        <authorList>
            <person name="Phongsopitanun W."/>
            <person name="Tanasupawat S."/>
        </authorList>
    </citation>
    <scope>NUCLEOTIDE SEQUENCE [LARGE SCALE GENOMIC DNA]</scope>
    <source>
        <strain evidence="2 3">RCU-064</strain>
    </source>
</reference>
<organism evidence="2 3">
    <name type="scientific">Streptomyces rugosispiralis</name>
    <dbReference type="NCBI Taxonomy" id="2967341"/>
    <lineage>
        <taxon>Bacteria</taxon>
        <taxon>Bacillati</taxon>
        <taxon>Actinomycetota</taxon>
        <taxon>Actinomycetes</taxon>
        <taxon>Kitasatosporales</taxon>
        <taxon>Streptomycetaceae</taxon>
        <taxon>Streptomyces</taxon>
    </lineage>
</organism>
<dbReference type="Gene3D" id="1.10.357.10">
    <property type="entry name" value="Tetracycline Repressor, domain 2"/>
    <property type="match status" value="1"/>
</dbReference>
<dbReference type="EMBL" id="JANIAA010000039">
    <property type="protein sequence ID" value="MCQ8193809.1"/>
    <property type="molecule type" value="Genomic_DNA"/>
</dbReference>
<dbReference type="InterPro" id="IPR049445">
    <property type="entry name" value="TetR_SbtR-like_C"/>
</dbReference>
<evidence type="ECO:0000259" key="1">
    <source>
        <dbReference type="Pfam" id="PF21597"/>
    </source>
</evidence>
<sequence length="63" mass="6809">MITAAAGELLHRAQQAGTVRPGVHTEDLLAFVNAISLATEHHDDDVQANRLLDIAIDGIRLPR</sequence>
<evidence type="ECO:0000313" key="2">
    <source>
        <dbReference type="EMBL" id="MCQ8193809.1"/>
    </source>
</evidence>
<feature type="domain" description="Transcriptional regulator SbtR-like C-terminal" evidence="1">
    <location>
        <begin position="2"/>
        <end position="60"/>
    </location>
</feature>
<evidence type="ECO:0000313" key="3">
    <source>
        <dbReference type="Proteomes" id="UP001204746"/>
    </source>
</evidence>
<protein>
    <recommendedName>
        <fullName evidence="1">Transcriptional regulator SbtR-like C-terminal domain-containing protein</fullName>
    </recommendedName>
</protein>
<gene>
    <name evidence="2" type="ORF">NP777_37270</name>
</gene>